<protein>
    <submittedName>
        <fullName evidence="2">Uncharacterized protein</fullName>
    </submittedName>
</protein>
<proteinExistence type="predicted"/>
<accession>A0A8X6RVN3</accession>
<gene>
    <name evidence="2" type="ORF">TNCV_3505371</name>
</gene>
<evidence type="ECO:0000313" key="2">
    <source>
        <dbReference type="EMBL" id="GFY02657.1"/>
    </source>
</evidence>
<feature type="region of interest" description="Disordered" evidence="1">
    <location>
        <begin position="58"/>
        <end position="96"/>
    </location>
</feature>
<reference evidence="2" key="1">
    <citation type="submission" date="2020-08" db="EMBL/GenBank/DDBJ databases">
        <title>Multicomponent nature underlies the extraordinary mechanical properties of spider dragline silk.</title>
        <authorList>
            <person name="Kono N."/>
            <person name="Nakamura H."/>
            <person name="Mori M."/>
            <person name="Yoshida Y."/>
            <person name="Ohtoshi R."/>
            <person name="Malay A.D."/>
            <person name="Moran D.A.P."/>
            <person name="Tomita M."/>
            <person name="Numata K."/>
            <person name="Arakawa K."/>
        </authorList>
    </citation>
    <scope>NUCLEOTIDE SEQUENCE</scope>
</reference>
<dbReference type="AlphaFoldDB" id="A0A8X6RVN3"/>
<evidence type="ECO:0000256" key="1">
    <source>
        <dbReference type="SAM" id="MobiDB-lite"/>
    </source>
</evidence>
<dbReference type="EMBL" id="BMAU01021233">
    <property type="protein sequence ID" value="GFY02657.1"/>
    <property type="molecule type" value="Genomic_DNA"/>
</dbReference>
<name>A0A8X6RVN3_TRICX</name>
<sequence length="96" mass="10246">MNWLIEILSQDNFAIAYTDGSSDRSLSNGGAGILLLLPDGHEDSPRQDKIICSMQTLPGSSTHAQSHLGMPNRRNTVTKNGNGPSEGLFAGIPEQP</sequence>
<feature type="compositionally biased region" description="Polar residues" evidence="1">
    <location>
        <begin position="73"/>
        <end position="83"/>
    </location>
</feature>
<organism evidence="2 3">
    <name type="scientific">Trichonephila clavipes</name>
    <name type="common">Golden silk orbweaver</name>
    <name type="synonym">Nephila clavipes</name>
    <dbReference type="NCBI Taxonomy" id="2585209"/>
    <lineage>
        <taxon>Eukaryota</taxon>
        <taxon>Metazoa</taxon>
        <taxon>Ecdysozoa</taxon>
        <taxon>Arthropoda</taxon>
        <taxon>Chelicerata</taxon>
        <taxon>Arachnida</taxon>
        <taxon>Araneae</taxon>
        <taxon>Araneomorphae</taxon>
        <taxon>Entelegynae</taxon>
        <taxon>Araneoidea</taxon>
        <taxon>Nephilidae</taxon>
        <taxon>Trichonephila</taxon>
    </lineage>
</organism>
<keyword evidence="3" id="KW-1185">Reference proteome</keyword>
<comment type="caution">
    <text evidence="2">The sequence shown here is derived from an EMBL/GenBank/DDBJ whole genome shotgun (WGS) entry which is preliminary data.</text>
</comment>
<evidence type="ECO:0000313" key="3">
    <source>
        <dbReference type="Proteomes" id="UP000887159"/>
    </source>
</evidence>
<dbReference type="Proteomes" id="UP000887159">
    <property type="component" value="Unassembled WGS sequence"/>
</dbReference>